<protein>
    <submittedName>
        <fullName evidence="1">Uncharacterized protein</fullName>
    </submittedName>
</protein>
<name>A0A2P2P7L2_RHIMU</name>
<organism evidence="1">
    <name type="scientific">Rhizophora mucronata</name>
    <name type="common">Asiatic mangrove</name>
    <dbReference type="NCBI Taxonomy" id="61149"/>
    <lineage>
        <taxon>Eukaryota</taxon>
        <taxon>Viridiplantae</taxon>
        <taxon>Streptophyta</taxon>
        <taxon>Embryophyta</taxon>
        <taxon>Tracheophyta</taxon>
        <taxon>Spermatophyta</taxon>
        <taxon>Magnoliopsida</taxon>
        <taxon>eudicotyledons</taxon>
        <taxon>Gunneridae</taxon>
        <taxon>Pentapetalae</taxon>
        <taxon>rosids</taxon>
        <taxon>fabids</taxon>
        <taxon>Malpighiales</taxon>
        <taxon>Rhizophoraceae</taxon>
        <taxon>Rhizophora</taxon>
    </lineage>
</organism>
<sequence>MESEHKTRVATTAKSLKTVHKFWNFSVGSNHKLGIEKR</sequence>
<reference evidence="1" key="1">
    <citation type="submission" date="2018-02" db="EMBL/GenBank/DDBJ databases">
        <title>Rhizophora mucronata_Transcriptome.</title>
        <authorList>
            <person name="Meera S.P."/>
            <person name="Sreeshan A."/>
            <person name="Augustine A."/>
        </authorList>
    </citation>
    <scope>NUCLEOTIDE SEQUENCE</scope>
    <source>
        <tissue evidence="1">Leaf</tissue>
    </source>
</reference>
<dbReference type="EMBL" id="GGEC01070228">
    <property type="protein sequence ID" value="MBX50712.1"/>
    <property type="molecule type" value="Transcribed_RNA"/>
</dbReference>
<proteinExistence type="predicted"/>
<accession>A0A2P2P7L2</accession>
<dbReference type="AlphaFoldDB" id="A0A2P2P7L2"/>
<evidence type="ECO:0000313" key="1">
    <source>
        <dbReference type="EMBL" id="MBX50712.1"/>
    </source>
</evidence>